<evidence type="ECO:0000313" key="1">
    <source>
        <dbReference type="EMBL" id="MBW8287862.1"/>
    </source>
</evidence>
<dbReference type="RefSeq" id="WP_155294758.1">
    <property type="nucleotide sequence ID" value="NZ_CP142381.1"/>
</dbReference>
<organism evidence="1 2">
    <name type="scientific">Chromobacterium subtsugae</name>
    <dbReference type="NCBI Taxonomy" id="251747"/>
    <lineage>
        <taxon>Bacteria</taxon>
        <taxon>Pseudomonadati</taxon>
        <taxon>Pseudomonadota</taxon>
        <taxon>Betaproteobacteria</taxon>
        <taxon>Neisseriales</taxon>
        <taxon>Chromobacteriaceae</taxon>
        <taxon>Chromobacterium</taxon>
    </lineage>
</organism>
<gene>
    <name evidence="1" type="ORF">KIF53_09520</name>
</gene>
<sequence>MTVSVRQMVLQRRAWRVRKTSPDRRREEGRAFLQDLARMLGEMEIRRRVDGDVVQGER</sequence>
<accession>A0ABS7FCQ8</accession>
<reference evidence="1 2" key="1">
    <citation type="submission" date="2021-05" db="EMBL/GenBank/DDBJ databases">
        <title>Draft Whole Genome Sequencing Of Biosensor Chromobacterium violaceum Strain CV026 Reveals A Regulatory RNA In Chromobacterium violaceum Phenotype Regulatory Network.</title>
        <authorList>
            <person name="Hong K.W."/>
            <person name="Chan K.G."/>
            <person name="Chang C.-Y."/>
        </authorList>
    </citation>
    <scope>NUCLEOTIDE SEQUENCE [LARGE SCALE GENOMIC DNA]</scope>
    <source>
        <strain evidence="1 2">ATCC 31532</strain>
    </source>
</reference>
<evidence type="ECO:0000313" key="2">
    <source>
        <dbReference type="Proteomes" id="UP000711178"/>
    </source>
</evidence>
<keyword evidence="2" id="KW-1185">Reference proteome</keyword>
<dbReference type="EMBL" id="JAHDTB010000006">
    <property type="protein sequence ID" value="MBW8287862.1"/>
    <property type="molecule type" value="Genomic_DNA"/>
</dbReference>
<proteinExistence type="predicted"/>
<name>A0ABS7FCQ8_9NEIS</name>
<dbReference type="GeneID" id="89687531"/>
<dbReference type="Proteomes" id="UP000711178">
    <property type="component" value="Unassembled WGS sequence"/>
</dbReference>
<comment type="caution">
    <text evidence="1">The sequence shown here is derived from an EMBL/GenBank/DDBJ whole genome shotgun (WGS) entry which is preliminary data.</text>
</comment>
<protein>
    <submittedName>
        <fullName evidence="1">Uncharacterized protein</fullName>
    </submittedName>
</protein>